<dbReference type="EC" id="1.1.1.169" evidence="3"/>
<evidence type="ECO:0000256" key="7">
    <source>
        <dbReference type="ARBA" id="ARBA00023002"/>
    </source>
</evidence>
<keyword evidence="13" id="KW-1185">Reference proteome</keyword>
<dbReference type="PANTHER" id="PTHR43765:SF2">
    <property type="entry name" value="2-DEHYDROPANTOATE 2-REDUCTASE"/>
    <property type="match status" value="1"/>
</dbReference>
<dbReference type="InterPro" id="IPR013332">
    <property type="entry name" value="KPR_N"/>
</dbReference>
<proteinExistence type="inferred from homology"/>
<dbReference type="GO" id="GO:0008677">
    <property type="term" value="F:2-dehydropantoate 2-reductase activity"/>
    <property type="evidence" value="ECO:0007669"/>
    <property type="project" value="UniProtKB-EC"/>
</dbReference>
<evidence type="ECO:0000256" key="3">
    <source>
        <dbReference type="ARBA" id="ARBA00013014"/>
    </source>
</evidence>
<feature type="domain" description="Ketopantoate reductase N-terminal" evidence="10">
    <location>
        <begin position="23"/>
        <end position="167"/>
    </location>
</feature>
<dbReference type="InterPro" id="IPR013752">
    <property type="entry name" value="KPA_reductase"/>
</dbReference>
<evidence type="ECO:0000256" key="4">
    <source>
        <dbReference type="ARBA" id="ARBA00019465"/>
    </source>
</evidence>
<dbReference type="GO" id="GO:0005737">
    <property type="term" value="C:cytoplasm"/>
    <property type="evidence" value="ECO:0007669"/>
    <property type="project" value="TreeGrafter"/>
</dbReference>
<keyword evidence="6" id="KW-0521">NADP</keyword>
<dbReference type="InterPro" id="IPR036291">
    <property type="entry name" value="NAD(P)-bd_dom_sf"/>
</dbReference>
<evidence type="ECO:0000313" key="12">
    <source>
        <dbReference type="EMBL" id="RVU40773.1"/>
    </source>
</evidence>
<dbReference type="InterPro" id="IPR008927">
    <property type="entry name" value="6-PGluconate_DH-like_C_sf"/>
</dbReference>
<evidence type="ECO:0000256" key="6">
    <source>
        <dbReference type="ARBA" id="ARBA00022857"/>
    </source>
</evidence>
<comment type="similarity">
    <text evidence="2">Belongs to the ketopantoate reductase family.</text>
</comment>
<keyword evidence="7 12" id="KW-0560">Oxidoreductase</keyword>
<sequence length="352" mass="38213">MPSHTDSLPEQQTQSAAIHSTLGIVGAGAVGCFLGAVLSQDKALAVQFFGREALAIEFAAYGLTASFGGQHLTVNAPAFFTSMVSLIECDVILLTVKATSLPHLIPQLKKFIRPDVPVIALQNGVGISVMLENELPNPIYRAIVPFNVVKTSAGTFSMASGGDLIWPQSEDNRLQYLAAIFARHGLPLSIAADMQAVEYGKLLLNLNNALNAISDLPLKQQLQNRDLRQVLAAAMQEWLHVCQALQIKPGSLTRLPNHWLPTLLRLPTPLFKVLAGQMLRIDPFARSSMWDDIQAGRRTEIMYLNGAVERLGIQTGVATPVNSAIVELIKHLEQGEKLSLSPLALKQQLLGH</sequence>
<evidence type="ECO:0000256" key="5">
    <source>
        <dbReference type="ARBA" id="ARBA00022655"/>
    </source>
</evidence>
<dbReference type="EMBL" id="SACS01000003">
    <property type="protein sequence ID" value="RVU40773.1"/>
    <property type="molecule type" value="Genomic_DNA"/>
</dbReference>
<dbReference type="PANTHER" id="PTHR43765">
    <property type="entry name" value="2-DEHYDROPANTOATE 2-REDUCTASE-RELATED"/>
    <property type="match status" value="1"/>
</dbReference>
<dbReference type="Gene3D" id="1.10.1040.10">
    <property type="entry name" value="N-(1-d-carboxylethyl)-l-norvaline Dehydrogenase, domain 2"/>
    <property type="match status" value="1"/>
</dbReference>
<dbReference type="OrthoDB" id="6530772at2"/>
<evidence type="ECO:0000256" key="8">
    <source>
        <dbReference type="ARBA" id="ARBA00032024"/>
    </source>
</evidence>
<reference evidence="12 13" key="1">
    <citation type="submission" date="2019-01" db="EMBL/GenBank/DDBJ databases">
        <authorList>
            <person name="Chen W.-M."/>
        </authorList>
    </citation>
    <scope>NUCLEOTIDE SEQUENCE [LARGE SCALE GENOMIC DNA]</scope>
    <source>
        <strain evidence="12 13">KYPC3</strain>
    </source>
</reference>
<dbReference type="RefSeq" id="WP_127697786.1">
    <property type="nucleotide sequence ID" value="NZ_SACS01000003.1"/>
</dbReference>
<dbReference type="GO" id="GO:0015940">
    <property type="term" value="P:pantothenate biosynthetic process"/>
    <property type="evidence" value="ECO:0007669"/>
    <property type="project" value="UniProtKB-UniPathway"/>
</dbReference>
<comment type="pathway">
    <text evidence="1">Cofactor biosynthesis; (R)-pantothenate biosynthesis; (R)-pantoate from 3-methyl-2-oxobutanoate: step 2/2.</text>
</comment>
<evidence type="ECO:0000256" key="9">
    <source>
        <dbReference type="ARBA" id="ARBA00048793"/>
    </source>
</evidence>
<dbReference type="Proteomes" id="UP000283077">
    <property type="component" value="Unassembled WGS sequence"/>
</dbReference>
<evidence type="ECO:0000259" key="10">
    <source>
        <dbReference type="Pfam" id="PF02558"/>
    </source>
</evidence>
<comment type="caution">
    <text evidence="12">The sequence shown here is derived from an EMBL/GenBank/DDBJ whole genome shotgun (WGS) entry which is preliminary data.</text>
</comment>
<dbReference type="AlphaFoldDB" id="A0A437R227"/>
<dbReference type="InterPro" id="IPR013328">
    <property type="entry name" value="6PGD_dom2"/>
</dbReference>
<keyword evidence="5" id="KW-0566">Pantothenate biosynthesis</keyword>
<dbReference type="InterPro" id="IPR003710">
    <property type="entry name" value="ApbA"/>
</dbReference>
<evidence type="ECO:0000256" key="1">
    <source>
        <dbReference type="ARBA" id="ARBA00004994"/>
    </source>
</evidence>
<feature type="domain" description="Ketopantoate reductase C-terminal" evidence="11">
    <location>
        <begin position="194"/>
        <end position="333"/>
    </location>
</feature>
<dbReference type="UniPathway" id="UPA00028">
    <property type="reaction ID" value="UER00004"/>
</dbReference>
<comment type="catalytic activity">
    <reaction evidence="9">
        <text>(R)-pantoate + NADP(+) = 2-dehydropantoate + NADPH + H(+)</text>
        <dbReference type="Rhea" id="RHEA:16233"/>
        <dbReference type="ChEBI" id="CHEBI:11561"/>
        <dbReference type="ChEBI" id="CHEBI:15378"/>
        <dbReference type="ChEBI" id="CHEBI:15980"/>
        <dbReference type="ChEBI" id="CHEBI:57783"/>
        <dbReference type="ChEBI" id="CHEBI:58349"/>
        <dbReference type="EC" id="1.1.1.169"/>
    </reaction>
</comment>
<dbReference type="GO" id="GO:0050661">
    <property type="term" value="F:NADP binding"/>
    <property type="evidence" value="ECO:0007669"/>
    <property type="project" value="TreeGrafter"/>
</dbReference>
<dbReference type="SUPFAM" id="SSF51735">
    <property type="entry name" value="NAD(P)-binding Rossmann-fold domains"/>
    <property type="match status" value="1"/>
</dbReference>
<name>A0A437R227_9GAMM</name>
<organism evidence="12 13">
    <name type="scientific">Rheinheimera riviphila</name>
    <dbReference type="NCBI Taxonomy" id="1834037"/>
    <lineage>
        <taxon>Bacteria</taxon>
        <taxon>Pseudomonadati</taxon>
        <taxon>Pseudomonadota</taxon>
        <taxon>Gammaproteobacteria</taxon>
        <taxon>Chromatiales</taxon>
        <taxon>Chromatiaceae</taxon>
        <taxon>Rheinheimera</taxon>
    </lineage>
</organism>
<dbReference type="NCBIfam" id="TIGR00745">
    <property type="entry name" value="apbA_panE"/>
    <property type="match status" value="1"/>
</dbReference>
<evidence type="ECO:0000313" key="13">
    <source>
        <dbReference type="Proteomes" id="UP000283077"/>
    </source>
</evidence>
<gene>
    <name evidence="12" type="ORF">EOE67_04130</name>
</gene>
<protein>
    <recommendedName>
        <fullName evidence="4">2-dehydropantoate 2-reductase</fullName>
        <ecNumber evidence="3">1.1.1.169</ecNumber>
    </recommendedName>
    <alternativeName>
        <fullName evidence="8">Ketopantoate reductase</fullName>
    </alternativeName>
</protein>
<dbReference type="Pfam" id="PF08546">
    <property type="entry name" value="ApbA_C"/>
    <property type="match status" value="1"/>
</dbReference>
<dbReference type="SUPFAM" id="SSF48179">
    <property type="entry name" value="6-phosphogluconate dehydrogenase C-terminal domain-like"/>
    <property type="match status" value="1"/>
</dbReference>
<accession>A0A437R227</accession>
<dbReference type="InterPro" id="IPR050838">
    <property type="entry name" value="Ketopantoate_reductase"/>
</dbReference>
<dbReference type="Gene3D" id="3.40.50.720">
    <property type="entry name" value="NAD(P)-binding Rossmann-like Domain"/>
    <property type="match status" value="1"/>
</dbReference>
<evidence type="ECO:0000256" key="2">
    <source>
        <dbReference type="ARBA" id="ARBA00007870"/>
    </source>
</evidence>
<dbReference type="Pfam" id="PF02558">
    <property type="entry name" value="ApbA"/>
    <property type="match status" value="1"/>
</dbReference>
<evidence type="ECO:0000259" key="11">
    <source>
        <dbReference type="Pfam" id="PF08546"/>
    </source>
</evidence>